<dbReference type="Pfam" id="PF23356">
    <property type="entry name" value="TPR_PEP5_VPS11"/>
    <property type="match status" value="1"/>
</dbReference>
<dbReference type="AlphaFoldDB" id="A0A8J2T621"/>
<evidence type="ECO:0000256" key="1">
    <source>
        <dbReference type="ARBA" id="ARBA00007070"/>
    </source>
</evidence>
<comment type="subcellular location">
    <subcellularLocation>
        <location evidence="8">Endomembrane system</location>
        <topology evidence="8">Peripheral membrane protein</topology>
        <orientation evidence="8">Cytoplasmic side</orientation>
    </subcellularLocation>
    <subcellularLocation>
        <location evidence="9">Vacuole membrane</location>
        <topology evidence="9">Peripheral membrane protein</topology>
        <orientation evidence="9">Cytoplasmic side</orientation>
    </subcellularLocation>
</comment>
<evidence type="ECO:0000313" key="15">
    <source>
        <dbReference type="Proteomes" id="UP000019375"/>
    </source>
</evidence>
<dbReference type="InterPro" id="IPR001965">
    <property type="entry name" value="Znf_PHD"/>
</dbReference>
<dbReference type="Gene3D" id="3.30.40.10">
    <property type="entry name" value="Zinc/RING finger domain, C3HC4 (zinc finger)"/>
    <property type="match status" value="1"/>
</dbReference>
<gene>
    <name evidence="14" type="ORF">BN860_00408g</name>
</gene>
<evidence type="ECO:0000256" key="10">
    <source>
        <dbReference type="PROSITE-ProRule" id="PRU00175"/>
    </source>
</evidence>
<dbReference type="GO" id="GO:0006904">
    <property type="term" value="P:vesicle docking involved in exocytosis"/>
    <property type="evidence" value="ECO:0007669"/>
    <property type="project" value="TreeGrafter"/>
</dbReference>
<dbReference type="GO" id="GO:0030674">
    <property type="term" value="F:protein-macromolecule adaptor activity"/>
    <property type="evidence" value="ECO:0007669"/>
    <property type="project" value="TreeGrafter"/>
</dbReference>
<dbReference type="InterPro" id="IPR016528">
    <property type="entry name" value="VPS11"/>
</dbReference>
<comment type="catalytic activity">
    <reaction evidence="9">
        <text>S-ubiquitinyl-[E2 ubiquitin-conjugating enzyme]-L-cysteine + [acceptor protein]-L-lysine = [E2 ubiquitin-conjugating enzyme]-L-cysteine + N(6)-ubiquitinyl-[acceptor protein]-L-lysine.</text>
        <dbReference type="EC" id="2.3.2.27"/>
    </reaction>
</comment>
<dbReference type="GO" id="GO:0006886">
    <property type="term" value="P:intracellular protein transport"/>
    <property type="evidence" value="ECO:0007669"/>
    <property type="project" value="UniProtKB-UniRule"/>
</dbReference>
<keyword evidence="9" id="KW-0808">Transferase</keyword>
<dbReference type="InterPro" id="IPR057307">
    <property type="entry name" value="PEP5_VPS11_N"/>
</dbReference>
<keyword evidence="5" id="KW-0862">Zinc</keyword>
<dbReference type="CDD" id="cd16688">
    <property type="entry name" value="RING-H2_Vps11"/>
    <property type="match status" value="1"/>
</dbReference>
<dbReference type="EMBL" id="HG316456">
    <property type="protein sequence ID" value="CDF88721.1"/>
    <property type="molecule type" value="Genomic_DNA"/>
</dbReference>
<dbReference type="Pfam" id="PF12451">
    <property type="entry name" value="VPS11_C"/>
    <property type="match status" value="1"/>
</dbReference>
<keyword evidence="4 10" id="KW-0863">Zinc-finger</keyword>
<protein>
    <recommendedName>
        <fullName evidence="9">E3 ubiquitin-protein ligase PEP5</fullName>
        <ecNumber evidence="9">2.3.2.27</ecNumber>
    </recommendedName>
</protein>
<dbReference type="SMART" id="SM00184">
    <property type="entry name" value="RING"/>
    <property type="match status" value="1"/>
</dbReference>
<dbReference type="InterPro" id="IPR001841">
    <property type="entry name" value="Znf_RING"/>
</dbReference>
<dbReference type="PROSITE" id="PS50236">
    <property type="entry name" value="CHCR"/>
    <property type="match status" value="1"/>
</dbReference>
<dbReference type="SUPFAM" id="SSF57850">
    <property type="entry name" value="RING/U-box"/>
    <property type="match status" value="1"/>
</dbReference>
<comment type="similarity">
    <text evidence="1 9">Belongs to the VPS11 family.</text>
</comment>
<dbReference type="SMART" id="SM00249">
    <property type="entry name" value="PHD"/>
    <property type="match status" value="1"/>
</dbReference>
<comment type="subunit">
    <text evidence="9">Component of the homotypic vacuole fusion and vacuole protein sorting (HOPS) complex. Component of the class C core vacuole/endosome tethering (CORVET) complex.</text>
</comment>
<dbReference type="PIRSF" id="PIRSF007860">
    <property type="entry name" value="VPS11"/>
    <property type="match status" value="1"/>
</dbReference>
<dbReference type="OrthoDB" id="26184at2759"/>
<dbReference type="Pfam" id="PF23341">
    <property type="entry name" value="PEP5_VPS11_N"/>
    <property type="match status" value="1"/>
</dbReference>
<dbReference type="Proteomes" id="UP000019375">
    <property type="component" value="Unassembled WGS sequence"/>
</dbReference>
<feature type="domain" description="RING-type" evidence="13">
    <location>
        <begin position="931"/>
        <end position="974"/>
    </location>
</feature>
<keyword evidence="12" id="KW-0175">Coiled coil</keyword>
<dbReference type="GO" id="GO:0007032">
    <property type="term" value="P:endosome organization"/>
    <property type="evidence" value="ECO:0007669"/>
    <property type="project" value="TreeGrafter"/>
</dbReference>
<sequence length="1032" mass="117361">MAFASWRQFQFFESTPIRDPLQGSDTPLYSDPTLSAATPINKNQFALAVKSNYIRVVSLSESRIDHEFQAYEDNYQITYLEVVDQGFLLAVGEKLGKPSLIKIYKLNNLPSKPSSYHSIVEVKKGNYTYPISVVATSRDLDCIGVGFVSGKILLIRGDILRDRGSRQRIIYEDAGKEPITSLQFNLESTVCFAATTTRVMMFSTTGRNRGQPDITLDAQHGISLNCSCFSSYTDEYICYVEGSIDIYTEGGEKRSVVTGLSGVKRISSIDEDHLLLVVEAEYARSTVLEVEEFSQSNSNRVIILDLKNQVVTLNNFISSAIIDIFIVSDGNYKLVYLLTSEGTIIKICEKSLEDQLDIAIQKEFFDFALELAKQHSLDPLKIQEIHRKYGDWLYKKGSRSEAVEQYIQCLDVVETSEIISKFGINESPDPKGLQNLAQYLWSLIKENRSNSDHITLLLIALVKLKAKNDIQYFIDHYSRSGNFSEDVITSDMDDESFFYSDKNLFDLELVLDLLQESKFEELAYRMACKFAKDPVVIVDLILNTLDDPHAAIRYIRSLSIDETLRVLVTFSKQLLDKCPNDTNILLIAVFTGKFKRTEFANNLKASEPTHELSDDLMTVFYSYRTFLKYINNVTGGEAEVEARNSTAPTYHPPKASLIFNSFISNPFQFVVFLEACLESYQRYEGSKEDKQVILTTLYDLYLTLANDDIPERQNDWRSRATKVLKESNRLFMASENATAKGSSSGKSVDNSLMMLISHMNQIDIHPIQEGDGEKKNISELDKGSRASLLNTFRFMILTDDPQKCLAFMEAHGVQEPYLYCVALKYFISTKQVLEQIGGEKVLKDKILDKILEASLMSVVEIISVLGSTNVATYGLIQEVLISHVRQEQDQISRNKKLINSYESELKSKKKELKDLLDLEKPLQVTIKNKTCYMCHTALELPLVFFKCQHIYHQRCLNEEQKTKEGKKYFKCPKCIVELETSEKLLEAQREISKKTDMLKIALDNGDEIDDRFKIVTDFVGRGGLEYSHVTLE</sequence>
<dbReference type="PANTHER" id="PTHR23323">
    <property type="entry name" value="VACUOLAR PROTEIN SORTING-ASSOCIATED PROTEIN"/>
    <property type="match status" value="1"/>
</dbReference>
<feature type="coiled-coil region" evidence="12">
    <location>
        <begin position="884"/>
        <end position="918"/>
    </location>
</feature>
<keyword evidence="7 9" id="KW-0472">Membrane</keyword>
<name>A0A8J2T621_ZYGB2</name>
<dbReference type="GO" id="GO:0007033">
    <property type="term" value="P:vacuole organization"/>
    <property type="evidence" value="ECO:0007669"/>
    <property type="project" value="TreeGrafter"/>
</dbReference>
<evidence type="ECO:0000256" key="9">
    <source>
        <dbReference type="PIRNR" id="PIRNR007860"/>
    </source>
</evidence>
<evidence type="ECO:0000256" key="4">
    <source>
        <dbReference type="ARBA" id="ARBA00022771"/>
    </source>
</evidence>
<evidence type="ECO:0000313" key="14">
    <source>
        <dbReference type="EMBL" id="CDF88721.1"/>
    </source>
</evidence>
<dbReference type="InterPro" id="IPR036322">
    <property type="entry name" value="WD40_repeat_dom_sf"/>
</dbReference>
<evidence type="ECO:0000256" key="6">
    <source>
        <dbReference type="ARBA" id="ARBA00022927"/>
    </source>
</evidence>
<feature type="repeat" description="CHCR" evidence="11">
    <location>
        <begin position="406"/>
        <end position="583"/>
    </location>
</feature>
<dbReference type="GO" id="GO:0030897">
    <property type="term" value="C:HOPS complex"/>
    <property type="evidence" value="ECO:0007669"/>
    <property type="project" value="UniProtKB-UniRule"/>
</dbReference>
<dbReference type="InterPro" id="IPR024763">
    <property type="entry name" value="VPS11_C"/>
</dbReference>
<keyword evidence="9" id="KW-0833">Ubl conjugation pathway</keyword>
<keyword evidence="2 9" id="KW-0813">Transport</keyword>
<dbReference type="InterPro" id="IPR057308">
    <property type="entry name" value="CHCR_PEP5_VPS11"/>
</dbReference>
<dbReference type="GO" id="GO:0008270">
    <property type="term" value="F:zinc ion binding"/>
    <property type="evidence" value="ECO:0007669"/>
    <property type="project" value="UniProtKB-KW"/>
</dbReference>
<evidence type="ECO:0000259" key="13">
    <source>
        <dbReference type="PROSITE" id="PS50089"/>
    </source>
</evidence>
<evidence type="ECO:0000256" key="5">
    <source>
        <dbReference type="ARBA" id="ARBA00022833"/>
    </source>
</evidence>
<dbReference type="EC" id="2.3.2.27" evidence="9"/>
<dbReference type="GO" id="GO:0061630">
    <property type="term" value="F:ubiquitin protein ligase activity"/>
    <property type="evidence" value="ECO:0007669"/>
    <property type="project" value="UniProtKB-EC"/>
</dbReference>
<dbReference type="GO" id="GO:0033263">
    <property type="term" value="C:CORVET complex"/>
    <property type="evidence" value="ECO:0007669"/>
    <property type="project" value="UniProtKB-UniRule"/>
</dbReference>
<dbReference type="InterPro" id="IPR000547">
    <property type="entry name" value="Clathrin_H-chain/VPS_repeat"/>
</dbReference>
<evidence type="ECO:0000256" key="8">
    <source>
        <dbReference type="ARBA" id="ARBA00029433"/>
    </source>
</evidence>
<dbReference type="GO" id="GO:0048284">
    <property type="term" value="P:organelle fusion"/>
    <property type="evidence" value="ECO:0007669"/>
    <property type="project" value="TreeGrafter"/>
</dbReference>
<proteinExistence type="inferred from homology"/>
<organism evidence="14 15">
    <name type="scientific">Zygosaccharomyces bailii (strain CLIB 213 / ATCC 58445 / CBS 680 / BCRC 21525 / NBRC 1098 / NCYC 1416 / NRRL Y-2227)</name>
    <dbReference type="NCBI Taxonomy" id="1333698"/>
    <lineage>
        <taxon>Eukaryota</taxon>
        <taxon>Fungi</taxon>
        <taxon>Dikarya</taxon>
        <taxon>Ascomycota</taxon>
        <taxon>Saccharomycotina</taxon>
        <taxon>Saccharomycetes</taxon>
        <taxon>Saccharomycetales</taxon>
        <taxon>Saccharomycetaceae</taxon>
        <taxon>Zygosaccharomyces</taxon>
    </lineage>
</organism>
<reference evidence="15" key="1">
    <citation type="journal article" date="2013" name="Genome Announc.">
        <title>Genome sequence of the food spoilage yeast Zygosaccharomyces bailii CLIB 213(T).</title>
        <authorList>
            <person name="Galeote V."/>
            <person name="Bigey F."/>
            <person name="Devillers H."/>
            <person name="Neuveglise C."/>
            <person name="Dequin S."/>
        </authorList>
    </citation>
    <scope>NUCLEOTIDE SEQUENCE [LARGE SCALE GENOMIC DNA]</scope>
    <source>
        <strain evidence="15">CLIB 213 / ATCC 58445 / CBS 680 / CCRC 21525 / NBRC 1098 / NCYC 1416 / NRRL Y-2227</strain>
    </source>
</reference>
<evidence type="ECO:0000256" key="11">
    <source>
        <dbReference type="PROSITE-ProRule" id="PRU01006"/>
    </source>
</evidence>
<dbReference type="GO" id="GO:0000329">
    <property type="term" value="C:fungal-type vacuole membrane"/>
    <property type="evidence" value="ECO:0007669"/>
    <property type="project" value="UniProtKB-UniRule"/>
</dbReference>
<keyword evidence="3" id="KW-0479">Metal-binding</keyword>
<keyword evidence="9" id="KW-0926">Vacuole</keyword>
<dbReference type="SUPFAM" id="SSF50978">
    <property type="entry name" value="WD40 repeat-like"/>
    <property type="match status" value="1"/>
</dbReference>
<accession>A0A8J2T621</accession>
<dbReference type="PROSITE" id="PS50089">
    <property type="entry name" value="ZF_RING_2"/>
    <property type="match status" value="1"/>
</dbReference>
<dbReference type="InterPro" id="IPR013083">
    <property type="entry name" value="Znf_RING/FYVE/PHD"/>
</dbReference>
<evidence type="ECO:0000256" key="2">
    <source>
        <dbReference type="ARBA" id="ARBA00022448"/>
    </source>
</evidence>
<dbReference type="PANTHER" id="PTHR23323:SF24">
    <property type="entry name" value="VACUOLAR PROTEIN SORTING-ASSOCIATED PROTEIN 11 HOMOLOG"/>
    <property type="match status" value="1"/>
</dbReference>
<evidence type="ECO:0000256" key="12">
    <source>
        <dbReference type="SAM" id="Coils"/>
    </source>
</evidence>
<keyword evidence="6 9" id="KW-0653">Protein transport</keyword>
<evidence type="ECO:0000256" key="3">
    <source>
        <dbReference type="ARBA" id="ARBA00022723"/>
    </source>
</evidence>
<evidence type="ECO:0000256" key="7">
    <source>
        <dbReference type="ARBA" id="ARBA00023136"/>
    </source>
</evidence>
<keyword evidence="15" id="KW-1185">Reference proteome</keyword>